<organism evidence="1 2">
    <name type="scientific">Phascolomyces articulosus</name>
    <dbReference type="NCBI Taxonomy" id="60185"/>
    <lineage>
        <taxon>Eukaryota</taxon>
        <taxon>Fungi</taxon>
        <taxon>Fungi incertae sedis</taxon>
        <taxon>Mucoromycota</taxon>
        <taxon>Mucoromycotina</taxon>
        <taxon>Mucoromycetes</taxon>
        <taxon>Mucorales</taxon>
        <taxon>Lichtheimiaceae</taxon>
        <taxon>Phascolomyces</taxon>
    </lineage>
</organism>
<accession>A0AAD5K1K0</accession>
<gene>
    <name evidence="1" type="ORF">BDA99DRAFT_422762</name>
</gene>
<name>A0AAD5K1K0_9FUNG</name>
<comment type="caution">
    <text evidence="1">The sequence shown here is derived from an EMBL/GenBank/DDBJ whole genome shotgun (WGS) entry which is preliminary data.</text>
</comment>
<evidence type="ECO:0000313" key="2">
    <source>
        <dbReference type="Proteomes" id="UP001209540"/>
    </source>
</evidence>
<reference evidence="1" key="2">
    <citation type="submission" date="2023-02" db="EMBL/GenBank/DDBJ databases">
        <authorList>
            <consortium name="DOE Joint Genome Institute"/>
            <person name="Mondo S.J."/>
            <person name="Chang Y."/>
            <person name="Wang Y."/>
            <person name="Ahrendt S."/>
            <person name="Andreopoulos W."/>
            <person name="Barry K."/>
            <person name="Beard J."/>
            <person name="Benny G.L."/>
            <person name="Blankenship S."/>
            <person name="Bonito G."/>
            <person name="Cuomo C."/>
            <person name="Desiro A."/>
            <person name="Gervers K.A."/>
            <person name="Hundley H."/>
            <person name="Kuo A."/>
            <person name="LaButti K."/>
            <person name="Lang B.F."/>
            <person name="Lipzen A."/>
            <person name="O'Donnell K."/>
            <person name="Pangilinan J."/>
            <person name="Reynolds N."/>
            <person name="Sandor L."/>
            <person name="Smith M.W."/>
            <person name="Tsang A."/>
            <person name="Grigoriev I.V."/>
            <person name="Stajich J.E."/>
            <person name="Spatafora J.W."/>
        </authorList>
    </citation>
    <scope>NUCLEOTIDE SEQUENCE</scope>
    <source>
        <strain evidence="1">RSA 2281</strain>
    </source>
</reference>
<evidence type="ECO:0000313" key="1">
    <source>
        <dbReference type="EMBL" id="KAI9250947.1"/>
    </source>
</evidence>
<dbReference type="EMBL" id="JAIXMP010000031">
    <property type="protein sequence ID" value="KAI9250947.1"/>
    <property type="molecule type" value="Genomic_DNA"/>
</dbReference>
<proteinExistence type="predicted"/>
<feature type="non-terminal residue" evidence="1">
    <location>
        <position position="1"/>
    </location>
</feature>
<reference evidence="1" key="1">
    <citation type="journal article" date="2022" name="IScience">
        <title>Evolution of zygomycete secretomes and the origins of terrestrial fungal ecologies.</title>
        <authorList>
            <person name="Chang Y."/>
            <person name="Wang Y."/>
            <person name="Mondo S."/>
            <person name="Ahrendt S."/>
            <person name="Andreopoulos W."/>
            <person name="Barry K."/>
            <person name="Beard J."/>
            <person name="Benny G.L."/>
            <person name="Blankenship S."/>
            <person name="Bonito G."/>
            <person name="Cuomo C."/>
            <person name="Desiro A."/>
            <person name="Gervers K.A."/>
            <person name="Hundley H."/>
            <person name="Kuo A."/>
            <person name="LaButti K."/>
            <person name="Lang B.F."/>
            <person name="Lipzen A."/>
            <person name="O'Donnell K."/>
            <person name="Pangilinan J."/>
            <person name="Reynolds N."/>
            <person name="Sandor L."/>
            <person name="Smith M.E."/>
            <person name="Tsang A."/>
            <person name="Grigoriev I.V."/>
            <person name="Stajich J.E."/>
            <person name="Spatafora J.W."/>
        </authorList>
    </citation>
    <scope>NUCLEOTIDE SEQUENCE</scope>
    <source>
        <strain evidence="1">RSA 2281</strain>
    </source>
</reference>
<dbReference type="Proteomes" id="UP001209540">
    <property type="component" value="Unassembled WGS sequence"/>
</dbReference>
<protein>
    <submittedName>
        <fullName evidence="1">Uncharacterized protein</fullName>
    </submittedName>
</protein>
<sequence>GTTRPNARTLGSTTTVEVSASLENTLVHGSWLSSSVFDIFYRFSKEAATSFT</sequence>
<feature type="non-terminal residue" evidence="1">
    <location>
        <position position="52"/>
    </location>
</feature>
<keyword evidence="2" id="KW-1185">Reference proteome</keyword>
<dbReference type="AlphaFoldDB" id="A0AAD5K1K0"/>